<dbReference type="EMBL" id="JBHUME010000004">
    <property type="protein sequence ID" value="MFD2611583.1"/>
    <property type="molecule type" value="Genomic_DNA"/>
</dbReference>
<evidence type="ECO:0000256" key="1">
    <source>
        <dbReference type="SAM" id="Phobius"/>
    </source>
</evidence>
<sequence length="78" mass="8354">MSNNLGDILKTLVINVLLGITVFIIGFLVIVFLSDSDGKVELSYYAAIAYALLYLASVISVCTAIIVKKLGNSTNGER</sequence>
<accession>A0ABW5P9H6</accession>
<name>A0ABW5P9H6_9BACL</name>
<keyword evidence="3" id="KW-1185">Reference proteome</keyword>
<protein>
    <submittedName>
        <fullName evidence="2">Uncharacterized protein</fullName>
    </submittedName>
</protein>
<dbReference type="Proteomes" id="UP001597541">
    <property type="component" value="Unassembled WGS sequence"/>
</dbReference>
<comment type="caution">
    <text evidence="2">The sequence shown here is derived from an EMBL/GenBank/DDBJ whole genome shotgun (WGS) entry which is preliminary data.</text>
</comment>
<feature type="transmembrane region" description="Helical" evidence="1">
    <location>
        <begin position="12"/>
        <end position="33"/>
    </location>
</feature>
<reference evidence="3" key="1">
    <citation type="journal article" date="2019" name="Int. J. Syst. Evol. Microbiol.">
        <title>The Global Catalogue of Microorganisms (GCM) 10K type strain sequencing project: providing services to taxonomists for standard genome sequencing and annotation.</title>
        <authorList>
            <consortium name="The Broad Institute Genomics Platform"/>
            <consortium name="The Broad Institute Genome Sequencing Center for Infectious Disease"/>
            <person name="Wu L."/>
            <person name="Ma J."/>
        </authorList>
    </citation>
    <scope>NUCLEOTIDE SEQUENCE [LARGE SCALE GENOMIC DNA]</scope>
    <source>
        <strain evidence="3">KCTC 3950</strain>
    </source>
</reference>
<gene>
    <name evidence="2" type="ORF">ACFSUF_04010</name>
</gene>
<organism evidence="2 3">
    <name type="scientific">Paenibacillus gansuensis</name>
    <dbReference type="NCBI Taxonomy" id="306542"/>
    <lineage>
        <taxon>Bacteria</taxon>
        <taxon>Bacillati</taxon>
        <taxon>Bacillota</taxon>
        <taxon>Bacilli</taxon>
        <taxon>Bacillales</taxon>
        <taxon>Paenibacillaceae</taxon>
        <taxon>Paenibacillus</taxon>
    </lineage>
</organism>
<keyword evidence="1" id="KW-0472">Membrane</keyword>
<evidence type="ECO:0000313" key="3">
    <source>
        <dbReference type="Proteomes" id="UP001597541"/>
    </source>
</evidence>
<evidence type="ECO:0000313" key="2">
    <source>
        <dbReference type="EMBL" id="MFD2611583.1"/>
    </source>
</evidence>
<proteinExistence type="predicted"/>
<keyword evidence="1" id="KW-0812">Transmembrane</keyword>
<keyword evidence="1" id="KW-1133">Transmembrane helix</keyword>
<dbReference type="RefSeq" id="WP_377600392.1">
    <property type="nucleotide sequence ID" value="NZ_JBHUME010000004.1"/>
</dbReference>
<feature type="transmembrane region" description="Helical" evidence="1">
    <location>
        <begin position="45"/>
        <end position="67"/>
    </location>
</feature>